<reference evidence="1 2" key="2">
    <citation type="journal article" date="2022" name="Mol. Ecol. Resour.">
        <title>The genomes of chicory, endive, great burdock and yacon provide insights into Asteraceae paleo-polyploidization history and plant inulin production.</title>
        <authorList>
            <person name="Fan W."/>
            <person name="Wang S."/>
            <person name="Wang H."/>
            <person name="Wang A."/>
            <person name="Jiang F."/>
            <person name="Liu H."/>
            <person name="Zhao H."/>
            <person name="Xu D."/>
            <person name="Zhang Y."/>
        </authorList>
    </citation>
    <scope>NUCLEOTIDE SEQUENCE [LARGE SCALE GENOMIC DNA]</scope>
    <source>
        <strain evidence="2">cv. Yunnan</strain>
        <tissue evidence="1">Leaves</tissue>
    </source>
</reference>
<evidence type="ECO:0000313" key="1">
    <source>
        <dbReference type="EMBL" id="KAI3796471.1"/>
    </source>
</evidence>
<keyword evidence="2" id="KW-1185">Reference proteome</keyword>
<comment type="caution">
    <text evidence="1">The sequence shown here is derived from an EMBL/GenBank/DDBJ whole genome shotgun (WGS) entry which is preliminary data.</text>
</comment>
<sequence length="1215" mass="136427">MILSYDTVEIHNWFSVRITTKRSSQGVRRNASERVIAVVSVDALKFEVLDEEPGDDEEPVGQRIGLPLNFDFVYKFYPGVPDVLSMKRLKSSDDLNSYGGEKGVFKDWGRKDDDSGLHQSSHRSFHYKSESGKKGLSSSSSSRYDRVEDDRKASRLIRKRSDYDVDSYERRKNYDRYRDGSERGILSSSPRGGYGSDRIHRSESFSGPRRDFPKGFRSERDRSRREGSVSSWRRFSGGKDVEEGTKSGGDSARGSKAVSEEVSNVRSPQGGRDAKSPAWSKDSGSEQSKSIEVKKSESLPAESGNNSEREEGELEPDPDHDSHPEPAPIVEDKSGEPPSVPLNISQEVQNENHIDDNCLEDSTNVMSKEEIKPDQTCILAKKADVKEPDTLQNALDTGNQSSSEDSSTQKTVENRVAVPLLLDSENKDAQKEEARDFSRSFKPGEITPKQDDDSNDEVKGENFNMNMHVQVTETAELHESHDASGDVNHSLVTKELTQNFKDKGKGVIVSASDDNDESRGFMTSKEIDMEGPSTRGFDLFFMDPVKKPEYSGQKGASKPKDEEISLEPLELSLRLPSVLLPIGCQNPVLGPDSPSQEMSIQSHASSFQTSSDGFTRSFSGSQHFTHNPSCSLTENSIDFEQSVGSRPLFQGVTWQVQPSDDQKNTEPPILQRSISNGNVGVSNVQSLQLHSARSAEASYKAPLGLERQLSSNNNNKQPSGSHSRHMSEIRSPTQSVGSHETGSEFHKDKRRAMREVIGTNPADLVEPILAMVVADPLHIVARILNEMSPPALTSLKESARDVILNPSKRRQYSAFRKALEKRSDITLDTLSKTHSVQIEILVALKTGIQDFLQTKADISSSDLAEIYLNLRCRNLTCRNFIPVDECDCKICVQKKGFCSACMCLVCSKFDMASNTCSWVGCDVCLHWCHTDCGLRESFIRNGRSATRALGQSQTEMQFFCVACDHPSEMFGFVREVFQNFAKGWNAEAMANELEYVRRIFSVSDDIRGNRLHEISLQLLTRLSNRSDLQHVRSYIMSFLNDDDAFKSDNIQISQEKELVKQNQGDMPKTSHEAAMWMKSIYADRPTQLKTASSDIQRATPSIPREPVFDELDGIVRIKLAEAQMFQNRADDARREAEGLNRIAQAKSKKIDEEFANRVRKLQLSEAEEIRRQKFEELQALENAHQEYFNMKVRMEREIKDLLLKMEATKRNFNSS</sequence>
<protein>
    <submittedName>
        <fullName evidence="1">Uncharacterized protein</fullName>
    </submittedName>
</protein>
<accession>A0ACB9HMD5</accession>
<name>A0ACB9HMD5_9ASTR</name>
<reference evidence="2" key="1">
    <citation type="journal article" date="2022" name="Mol. Ecol. Resour.">
        <title>The genomes of chicory, endive, great burdock and yacon provide insights into Asteraceae palaeo-polyploidization history and plant inulin production.</title>
        <authorList>
            <person name="Fan W."/>
            <person name="Wang S."/>
            <person name="Wang H."/>
            <person name="Wang A."/>
            <person name="Jiang F."/>
            <person name="Liu H."/>
            <person name="Zhao H."/>
            <person name="Xu D."/>
            <person name="Zhang Y."/>
        </authorList>
    </citation>
    <scope>NUCLEOTIDE SEQUENCE [LARGE SCALE GENOMIC DNA]</scope>
    <source>
        <strain evidence="2">cv. Yunnan</strain>
    </source>
</reference>
<organism evidence="1 2">
    <name type="scientific">Smallanthus sonchifolius</name>
    <dbReference type="NCBI Taxonomy" id="185202"/>
    <lineage>
        <taxon>Eukaryota</taxon>
        <taxon>Viridiplantae</taxon>
        <taxon>Streptophyta</taxon>
        <taxon>Embryophyta</taxon>
        <taxon>Tracheophyta</taxon>
        <taxon>Spermatophyta</taxon>
        <taxon>Magnoliopsida</taxon>
        <taxon>eudicotyledons</taxon>
        <taxon>Gunneridae</taxon>
        <taxon>Pentapetalae</taxon>
        <taxon>asterids</taxon>
        <taxon>campanulids</taxon>
        <taxon>Asterales</taxon>
        <taxon>Asteraceae</taxon>
        <taxon>Asteroideae</taxon>
        <taxon>Heliantheae alliance</taxon>
        <taxon>Millerieae</taxon>
        <taxon>Smallanthus</taxon>
    </lineage>
</organism>
<gene>
    <name evidence="1" type="ORF">L1987_39142</name>
</gene>
<evidence type="ECO:0000313" key="2">
    <source>
        <dbReference type="Proteomes" id="UP001056120"/>
    </source>
</evidence>
<dbReference type="EMBL" id="CM042029">
    <property type="protein sequence ID" value="KAI3796471.1"/>
    <property type="molecule type" value="Genomic_DNA"/>
</dbReference>
<dbReference type="Proteomes" id="UP001056120">
    <property type="component" value="Linkage Group LG12"/>
</dbReference>
<proteinExistence type="predicted"/>